<protein>
    <submittedName>
        <fullName evidence="1">CRISPR-associated protein CasA/Cse1</fullName>
    </submittedName>
</protein>
<proteinExistence type="predicted"/>
<reference evidence="1 2" key="1">
    <citation type="journal article" date="2014" name="Int. J. Syst. Evol. Microbiol.">
        <title>Complete genome sequence of Corynebacterium casei LMG S-19264T (=DSM 44701T), isolated from a smear-ripened cheese.</title>
        <authorList>
            <consortium name="US DOE Joint Genome Institute (JGI-PGF)"/>
            <person name="Walter F."/>
            <person name="Albersmeier A."/>
            <person name="Kalinowski J."/>
            <person name="Ruckert C."/>
        </authorList>
    </citation>
    <scope>NUCLEOTIDE SEQUENCE [LARGE SCALE GENOMIC DNA]</scope>
    <source>
        <strain evidence="1 2">CCM 8669</strain>
    </source>
</reference>
<accession>A0A917IVN2</accession>
<dbReference type="NCBIfam" id="TIGR02547">
    <property type="entry name" value="casA_cse1"/>
    <property type="match status" value="1"/>
</dbReference>
<dbReference type="Gene3D" id="1.10.132.100">
    <property type="match status" value="1"/>
</dbReference>
<name>A0A917IVN2_9MICC</name>
<dbReference type="AlphaFoldDB" id="A0A917IVN2"/>
<evidence type="ECO:0000313" key="1">
    <source>
        <dbReference type="EMBL" id="GGH64977.1"/>
    </source>
</evidence>
<dbReference type="InterPro" id="IPR013381">
    <property type="entry name" value="CRISPR-assoc_prot_Cse1"/>
</dbReference>
<dbReference type="RefSeq" id="WP_188360020.1">
    <property type="nucleotide sequence ID" value="NZ_BMDC01000003.1"/>
</dbReference>
<dbReference type="Proteomes" id="UP000600171">
    <property type="component" value="Unassembled WGS sequence"/>
</dbReference>
<comment type="caution">
    <text evidence="1">The sequence shown here is derived from an EMBL/GenBank/DDBJ whole genome shotgun (WGS) entry which is preliminary data.</text>
</comment>
<organism evidence="1 2">
    <name type="scientific">Rothia aerolata</name>
    <dbReference type="NCBI Taxonomy" id="1812262"/>
    <lineage>
        <taxon>Bacteria</taxon>
        <taxon>Bacillati</taxon>
        <taxon>Actinomycetota</taxon>
        <taxon>Actinomycetes</taxon>
        <taxon>Micrococcales</taxon>
        <taxon>Micrococcaceae</taxon>
        <taxon>Rothia</taxon>
    </lineage>
</organism>
<gene>
    <name evidence="1" type="primary">cse1</name>
    <name evidence="1" type="ORF">GCM10007359_17770</name>
</gene>
<dbReference type="EMBL" id="BMDC01000003">
    <property type="protein sequence ID" value="GGH64977.1"/>
    <property type="molecule type" value="Genomic_DNA"/>
</dbReference>
<sequence length="576" mass="64650">MNSAERPPSFSLVDQPWIRVQYLDGDVKEVSLIGFFENAYRIKRLAHEDAIIDIAVFAMLEACFIRGFLRYLDSSEDAEAFFDDEGQVDIQAWLKHALQPNDSNLQPVLDYLNDPEIKPRFDLFHPEHPFMQVADLHTKQGKHSEASRIIFDSESNHFSIRAAEGKNSLTFADAARRLITAHAYDYSGIKSGAIGDPRVKGGKGYPIGTGWHGATGKVILHGQNMAETLLLNFPFTEVFATGLDEEGYSEFININTDLPVWERTPVDGAAQRQPAEETVQPTGVCDILTWQSRRIRLFPNADSVTGVLVSNGDKVSDKFIDGTNLFDPWTSYRYSKNQSKGKTDIWMPLQHAQERTLWKGIDALLAQSSAPGGQDKKPIKPRTFDGLRYFPRSKQVKVQLVGVVYGTQNAVIETTIDESLPIELALLTEEFAEHKAVITENAEKAVEASVRLGSLAGQLLVAAGKEYVFQADPTESALHRLEGEFREWLATISHESHPEELKRSWHVQAQKFLKREAERLIEAAPPKVHIGTLKEDNGKTVLTNAATAYRFYAKILKDTFPLAYPTTRKENPDEHE</sequence>
<evidence type="ECO:0000313" key="2">
    <source>
        <dbReference type="Proteomes" id="UP000600171"/>
    </source>
</evidence>
<keyword evidence="2" id="KW-1185">Reference proteome</keyword>
<dbReference type="Pfam" id="PF09481">
    <property type="entry name" value="CRISPR_Cse1"/>
    <property type="match status" value="1"/>
</dbReference>